<dbReference type="InterPro" id="IPR012394">
    <property type="entry name" value="Aldehyde_DH_NAD(P)"/>
</dbReference>
<dbReference type="PANTHER" id="PTHR43570">
    <property type="entry name" value="ALDEHYDE DEHYDROGENASE"/>
    <property type="match status" value="1"/>
</dbReference>
<dbReference type="PANTHER" id="PTHR43570:SF16">
    <property type="entry name" value="ALDEHYDE DEHYDROGENASE TYPE III, ISOFORM Q"/>
    <property type="match status" value="1"/>
</dbReference>
<proteinExistence type="predicted"/>
<keyword evidence="1" id="KW-0560">Oxidoreductase</keyword>
<name>A0A0D0ATB1_9AGAR</name>
<gene>
    <name evidence="2" type="ORF">GYMLUDRAFT_250154</name>
</gene>
<protein>
    <submittedName>
        <fullName evidence="2">Uncharacterized protein</fullName>
    </submittedName>
</protein>
<dbReference type="Gene3D" id="3.40.605.10">
    <property type="entry name" value="Aldehyde Dehydrogenase, Chain A, domain 1"/>
    <property type="match status" value="1"/>
</dbReference>
<keyword evidence="3" id="KW-1185">Reference proteome</keyword>
<accession>A0A0D0ATB1</accession>
<dbReference type="InterPro" id="IPR016161">
    <property type="entry name" value="Ald_DH/histidinol_DH"/>
</dbReference>
<dbReference type="GO" id="GO:0004029">
    <property type="term" value="F:aldehyde dehydrogenase (NAD+) activity"/>
    <property type="evidence" value="ECO:0007669"/>
    <property type="project" value="TreeGrafter"/>
</dbReference>
<dbReference type="InterPro" id="IPR016162">
    <property type="entry name" value="Ald_DH_N"/>
</dbReference>
<dbReference type="GO" id="GO:0005737">
    <property type="term" value="C:cytoplasm"/>
    <property type="evidence" value="ECO:0007669"/>
    <property type="project" value="TreeGrafter"/>
</dbReference>
<organism evidence="2 3">
    <name type="scientific">Collybiopsis luxurians FD-317 M1</name>
    <dbReference type="NCBI Taxonomy" id="944289"/>
    <lineage>
        <taxon>Eukaryota</taxon>
        <taxon>Fungi</taxon>
        <taxon>Dikarya</taxon>
        <taxon>Basidiomycota</taxon>
        <taxon>Agaricomycotina</taxon>
        <taxon>Agaricomycetes</taxon>
        <taxon>Agaricomycetidae</taxon>
        <taxon>Agaricales</taxon>
        <taxon>Marasmiineae</taxon>
        <taxon>Omphalotaceae</taxon>
        <taxon>Collybiopsis</taxon>
        <taxon>Collybiopsis luxurians</taxon>
    </lineage>
</organism>
<dbReference type="OrthoDB" id="440325at2759"/>
<dbReference type="SUPFAM" id="SSF53720">
    <property type="entry name" value="ALDH-like"/>
    <property type="match status" value="1"/>
</dbReference>
<sequence length="314" mass="34275">MPLSDISTVIPTNPVPLSSNQLPSHPDIQIRTTIYTTSTSCKTLLRYRQHPLQLARMLQESYQSSASAIYTNLSKSTFEVYIGEINPVIDRATISAKRVELPPILSASNYIHPSNSRRAIAAGWTVCLKLSEVTSNYAGYLQQFLPQYLDQDVIRVVFGCIPGITKVLELKWDHVFYAGNGTLASIMAAAAANTSHLSHWSWAGQVFRDCGPEMRSGARGGGGDMREGHELWTVEPVAALTKKGDVLLEPENGLTNIDESGVGRGRAAIRLVRASVFFIEGSAIALHAIMICYAIFPSSSDSPCAFTHPTFETT</sequence>
<reference evidence="2 3" key="1">
    <citation type="submission" date="2014-04" db="EMBL/GenBank/DDBJ databases">
        <title>Evolutionary Origins and Diversification of the Mycorrhizal Mutualists.</title>
        <authorList>
            <consortium name="DOE Joint Genome Institute"/>
            <consortium name="Mycorrhizal Genomics Consortium"/>
            <person name="Kohler A."/>
            <person name="Kuo A."/>
            <person name="Nagy L.G."/>
            <person name="Floudas D."/>
            <person name="Copeland A."/>
            <person name="Barry K.W."/>
            <person name="Cichocki N."/>
            <person name="Veneault-Fourrey C."/>
            <person name="LaButti K."/>
            <person name="Lindquist E.A."/>
            <person name="Lipzen A."/>
            <person name="Lundell T."/>
            <person name="Morin E."/>
            <person name="Murat C."/>
            <person name="Riley R."/>
            <person name="Ohm R."/>
            <person name="Sun H."/>
            <person name="Tunlid A."/>
            <person name="Henrissat B."/>
            <person name="Grigoriev I.V."/>
            <person name="Hibbett D.S."/>
            <person name="Martin F."/>
        </authorList>
    </citation>
    <scope>NUCLEOTIDE SEQUENCE [LARGE SCALE GENOMIC DNA]</scope>
    <source>
        <strain evidence="2 3">FD-317 M1</strain>
    </source>
</reference>
<dbReference type="HOGENOM" id="CLU_885822_0_0_1"/>
<dbReference type="Proteomes" id="UP000053593">
    <property type="component" value="Unassembled WGS sequence"/>
</dbReference>
<dbReference type="GO" id="GO:0006081">
    <property type="term" value="P:aldehyde metabolic process"/>
    <property type="evidence" value="ECO:0007669"/>
    <property type="project" value="InterPro"/>
</dbReference>
<dbReference type="AlphaFoldDB" id="A0A0D0ATB1"/>
<evidence type="ECO:0000313" key="2">
    <source>
        <dbReference type="EMBL" id="KIK53695.1"/>
    </source>
</evidence>
<evidence type="ECO:0000313" key="3">
    <source>
        <dbReference type="Proteomes" id="UP000053593"/>
    </source>
</evidence>
<evidence type="ECO:0000256" key="1">
    <source>
        <dbReference type="ARBA" id="ARBA00023002"/>
    </source>
</evidence>
<dbReference type="EMBL" id="KN834825">
    <property type="protein sequence ID" value="KIK53695.1"/>
    <property type="molecule type" value="Genomic_DNA"/>
</dbReference>